<proteinExistence type="predicted"/>
<keyword evidence="1" id="KW-0812">Transmembrane</keyword>
<feature type="transmembrane region" description="Helical" evidence="1">
    <location>
        <begin position="111"/>
        <end position="132"/>
    </location>
</feature>
<feature type="transmembrane region" description="Helical" evidence="1">
    <location>
        <begin position="72"/>
        <end position="99"/>
    </location>
</feature>
<keyword evidence="1" id="KW-0472">Membrane</keyword>
<protein>
    <submittedName>
        <fullName evidence="2">Uncharacterized protein</fullName>
    </submittedName>
</protein>
<reference evidence="2" key="1">
    <citation type="submission" date="2019-06" db="EMBL/GenBank/DDBJ databases">
        <title>A novel staphylococcal enterotoxin, SE02, involved in a staphylococcal food poisoning outbreak that occurred in Tokyo in 2004.</title>
        <authorList>
            <person name="Suzuki Y."/>
            <person name="Kubota H."/>
            <person name="Kato R."/>
            <person name="Sadamasu K."/>
        </authorList>
    </citation>
    <scope>NUCLEOTIDE SEQUENCE</scope>
    <source>
        <strain evidence="2">Tokyo12482</strain>
    </source>
</reference>
<sequence length="133" mass="15458">MILNCSSDNIYNSVADFNKLILPYYSISIGFTISSATFLINSMTKEKYIDIGKGTNSNELIQRKLTELKSKYIRVMSLVTFYVLYSLLLLIILFMQILIGKYIIINQYISLFVNILYVGAQFFLIFYSFVIFF</sequence>
<gene>
    <name evidence="2" type="ORF">TMSFP482_07990</name>
</gene>
<evidence type="ECO:0000256" key="1">
    <source>
        <dbReference type="SAM" id="Phobius"/>
    </source>
</evidence>
<keyword evidence="1" id="KW-1133">Transmembrane helix</keyword>
<accession>A0A5S9I357</accession>
<dbReference type="AlphaFoldDB" id="A0A5S9I357"/>
<feature type="transmembrane region" description="Helical" evidence="1">
    <location>
        <begin position="20"/>
        <end position="40"/>
    </location>
</feature>
<name>A0A5S9I357_STAAU</name>
<evidence type="ECO:0000313" key="2">
    <source>
        <dbReference type="EMBL" id="BBK66943.1"/>
    </source>
</evidence>
<organism evidence="2">
    <name type="scientific">Staphylococcus aureus</name>
    <dbReference type="NCBI Taxonomy" id="1280"/>
    <lineage>
        <taxon>Bacteria</taxon>
        <taxon>Bacillati</taxon>
        <taxon>Bacillota</taxon>
        <taxon>Bacilli</taxon>
        <taxon>Bacillales</taxon>
        <taxon>Staphylococcaceae</taxon>
        <taxon>Staphylococcus</taxon>
    </lineage>
</organism>
<dbReference type="EMBL" id="AP019713">
    <property type="protein sequence ID" value="BBK66943.1"/>
    <property type="molecule type" value="Genomic_DNA"/>
</dbReference>